<proteinExistence type="predicted"/>
<feature type="domain" description="Polynucleotide kinase PNKP phosphatase" evidence="1">
    <location>
        <begin position="15"/>
        <end position="162"/>
    </location>
</feature>
<dbReference type="SUPFAM" id="SSF56784">
    <property type="entry name" value="HAD-like"/>
    <property type="match status" value="1"/>
</dbReference>
<dbReference type="InterPro" id="IPR036412">
    <property type="entry name" value="HAD-like_sf"/>
</dbReference>
<dbReference type="EMBL" id="CP101185">
    <property type="protein sequence ID" value="UYV95990.1"/>
    <property type="molecule type" value="Genomic_DNA"/>
</dbReference>
<organism evidence="2 3">
    <name type="scientific">Paenarthrobacter ureafaciens</name>
    <dbReference type="NCBI Taxonomy" id="37931"/>
    <lineage>
        <taxon>Bacteria</taxon>
        <taxon>Bacillati</taxon>
        <taxon>Actinomycetota</taxon>
        <taxon>Actinomycetes</taxon>
        <taxon>Micrococcales</taxon>
        <taxon>Micrococcaceae</taxon>
        <taxon>Paenarthrobacter</taxon>
    </lineage>
</organism>
<accession>A0AAX3ED30</accession>
<dbReference type="Proteomes" id="UP001163293">
    <property type="component" value="Chromosome"/>
</dbReference>
<dbReference type="Gene3D" id="3.40.50.1000">
    <property type="entry name" value="HAD superfamily/HAD-like"/>
    <property type="match status" value="1"/>
</dbReference>
<reference evidence="2" key="1">
    <citation type="submission" date="2022-07" db="EMBL/GenBank/DDBJ databases">
        <authorList>
            <person name="Wu T."/>
        </authorList>
    </citation>
    <scope>NUCLEOTIDE SEQUENCE</scope>
    <source>
        <strain evidence="2">SD-1</strain>
    </source>
</reference>
<gene>
    <name evidence="2" type="ORF">NL394_12955</name>
</gene>
<dbReference type="InterPro" id="IPR056782">
    <property type="entry name" value="HAD_PNKP"/>
</dbReference>
<evidence type="ECO:0000313" key="3">
    <source>
        <dbReference type="Proteomes" id="UP001163293"/>
    </source>
</evidence>
<evidence type="ECO:0000313" key="2">
    <source>
        <dbReference type="EMBL" id="UYV95990.1"/>
    </source>
</evidence>
<protein>
    <recommendedName>
        <fullName evidence="1">Polynucleotide kinase PNKP phosphatase domain-containing protein</fullName>
    </recommendedName>
</protein>
<dbReference type="RefSeq" id="WP_069695006.1">
    <property type="nucleotide sequence ID" value="NZ_CP043010.1"/>
</dbReference>
<sequence length="166" mass="18583">MTQTNTASPTATVLPTAVIVDIDGTVATHALPDGRFTRGHHEYRLVPWDLPNPPVIETVRALHAAGLQIVFCSGRPVMDENGWDVGRATYAWLIEHVGKWTARCPLFMRGQGDRRPDDLVKTEIYEAFIRGRWDVRLALDDRPRVIRAWQALGVPVFDVQPGSGEF</sequence>
<dbReference type="AlphaFoldDB" id="A0AAX3ED30"/>
<keyword evidence="3" id="KW-1185">Reference proteome</keyword>
<dbReference type="Pfam" id="PF25109">
    <property type="entry name" value="HAD_PNKP"/>
    <property type="match status" value="1"/>
</dbReference>
<dbReference type="InterPro" id="IPR023214">
    <property type="entry name" value="HAD_sf"/>
</dbReference>
<evidence type="ECO:0000259" key="1">
    <source>
        <dbReference type="Pfam" id="PF25109"/>
    </source>
</evidence>
<name>A0AAX3ED30_PAEUR</name>